<evidence type="ECO:0000313" key="3">
    <source>
        <dbReference type="Proteomes" id="UP001497512"/>
    </source>
</evidence>
<organism evidence="2 3">
    <name type="scientific">Sphagnum troendelagicum</name>
    <dbReference type="NCBI Taxonomy" id="128251"/>
    <lineage>
        <taxon>Eukaryota</taxon>
        <taxon>Viridiplantae</taxon>
        <taxon>Streptophyta</taxon>
        <taxon>Embryophyta</taxon>
        <taxon>Bryophyta</taxon>
        <taxon>Sphagnophytina</taxon>
        <taxon>Sphagnopsida</taxon>
        <taxon>Sphagnales</taxon>
        <taxon>Sphagnaceae</taxon>
        <taxon>Sphagnum</taxon>
    </lineage>
</organism>
<dbReference type="EMBL" id="OZ019900">
    <property type="protein sequence ID" value="CAK9233108.1"/>
    <property type="molecule type" value="Genomic_DNA"/>
</dbReference>
<reference evidence="2" key="1">
    <citation type="submission" date="2024-02" db="EMBL/GenBank/DDBJ databases">
        <authorList>
            <consortium name="ELIXIR-Norway"/>
            <consortium name="Elixir Norway"/>
        </authorList>
    </citation>
    <scope>NUCLEOTIDE SEQUENCE</scope>
</reference>
<name>A0ABP0UXU9_9BRYO</name>
<evidence type="ECO:0000256" key="1">
    <source>
        <dbReference type="SAM" id="MobiDB-lite"/>
    </source>
</evidence>
<feature type="compositionally biased region" description="Basic and acidic residues" evidence="1">
    <location>
        <begin position="26"/>
        <end position="38"/>
    </location>
</feature>
<feature type="region of interest" description="Disordered" evidence="1">
    <location>
        <begin position="1"/>
        <end position="50"/>
    </location>
</feature>
<feature type="compositionally biased region" description="Polar residues" evidence="1">
    <location>
        <begin position="39"/>
        <end position="50"/>
    </location>
</feature>
<protein>
    <submittedName>
        <fullName evidence="2">Uncharacterized protein</fullName>
    </submittedName>
</protein>
<sequence length="100" mass="11802">MDQRRSQEDAACELRPQQQEGVIPPEEVRRDSTHEGRNENNNQAINLHKNQPLRSQILRPYSRRRSIISNKPHRLLIRMSPTMRLFHLKGSFTTVRFALC</sequence>
<keyword evidence="3" id="KW-1185">Reference proteome</keyword>
<dbReference type="Proteomes" id="UP001497512">
    <property type="component" value="Chromosome 8"/>
</dbReference>
<gene>
    <name evidence="2" type="ORF">CSSPTR1EN2_LOCUS21321</name>
</gene>
<accession>A0ABP0UXU9</accession>
<evidence type="ECO:0000313" key="2">
    <source>
        <dbReference type="EMBL" id="CAK9233108.1"/>
    </source>
</evidence>
<proteinExistence type="predicted"/>